<organism evidence="1 2">
    <name type="scientific">Mucilaginibacter lappiensis</name>
    <dbReference type="NCBI Taxonomy" id="354630"/>
    <lineage>
        <taxon>Bacteria</taxon>
        <taxon>Pseudomonadati</taxon>
        <taxon>Bacteroidota</taxon>
        <taxon>Sphingobacteriia</taxon>
        <taxon>Sphingobacteriales</taxon>
        <taxon>Sphingobacteriaceae</taxon>
        <taxon>Mucilaginibacter</taxon>
    </lineage>
</organism>
<dbReference type="RefSeq" id="WP_183587744.1">
    <property type="nucleotide sequence ID" value="NZ_JACHCA010000006.1"/>
</dbReference>
<dbReference type="EMBL" id="JACHCA010000006">
    <property type="protein sequence ID" value="MBB6128342.1"/>
    <property type="molecule type" value="Genomic_DNA"/>
</dbReference>
<proteinExistence type="predicted"/>
<evidence type="ECO:0000313" key="1">
    <source>
        <dbReference type="EMBL" id="MBB6128342.1"/>
    </source>
</evidence>
<protein>
    <submittedName>
        <fullName evidence="1">Uncharacterized protein</fullName>
    </submittedName>
</protein>
<dbReference type="Proteomes" id="UP000548326">
    <property type="component" value="Unassembled WGS sequence"/>
</dbReference>
<dbReference type="AlphaFoldDB" id="A0A841JDC2"/>
<comment type="caution">
    <text evidence="1">The sequence shown here is derived from an EMBL/GenBank/DDBJ whole genome shotgun (WGS) entry which is preliminary data.</text>
</comment>
<evidence type="ECO:0000313" key="2">
    <source>
        <dbReference type="Proteomes" id="UP000548326"/>
    </source>
</evidence>
<accession>A0A841JDC2</accession>
<reference evidence="1 2" key="1">
    <citation type="submission" date="2020-08" db="EMBL/GenBank/DDBJ databases">
        <title>Genomic Encyclopedia of Type Strains, Phase IV (KMG-V): Genome sequencing to study the core and pangenomes of soil and plant-associated prokaryotes.</title>
        <authorList>
            <person name="Whitman W."/>
        </authorList>
    </citation>
    <scope>NUCLEOTIDE SEQUENCE [LARGE SCALE GENOMIC DNA]</scope>
    <source>
        <strain evidence="1 2">MP601</strain>
    </source>
</reference>
<sequence length="105" mass="12109">MNKLAFDLWKNSMSFMLDDTFDNKFLGSLKETIEYINELAPNFSDKDQLTTFLVSKTKGVDTTLKLKALVSLIGLSEERLKRVISLVRVKFLNHEPFLFEVICSE</sequence>
<name>A0A841JDC2_9SPHI</name>
<gene>
    <name evidence="1" type="ORF">HDF22_002463</name>
</gene>